<name>A0ABM0QWT1_GALVR</name>
<evidence type="ECO:0000313" key="8">
    <source>
        <dbReference type="Proteomes" id="UP000694923"/>
    </source>
</evidence>
<evidence type="ECO:0000256" key="1">
    <source>
        <dbReference type="ARBA" id="ARBA00004123"/>
    </source>
</evidence>
<reference evidence="9" key="1">
    <citation type="submission" date="2025-08" db="UniProtKB">
        <authorList>
            <consortium name="RefSeq"/>
        </authorList>
    </citation>
    <scope>IDENTIFICATION</scope>
</reference>
<dbReference type="PANTHER" id="PTHR10015:SF282">
    <property type="entry name" value="HEAT SHOCK TRANSCRIPTION FACTOR, X-LINKED"/>
    <property type="match status" value="1"/>
</dbReference>
<dbReference type="SUPFAM" id="SSF46785">
    <property type="entry name" value="Winged helix' DNA-binding domain"/>
    <property type="match status" value="1"/>
</dbReference>
<dbReference type="RefSeq" id="XP_008572822.1">
    <property type="nucleotide sequence ID" value="XM_008574600.1"/>
</dbReference>
<dbReference type="SMART" id="SM00415">
    <property type="entry name" value="HSF"/>
    <property type="match status" value="1"/>
</dbReference>
<dbReference type="InterPro" id="IPR000232">
    <property type="entry name" value="HSF_DNA-bd"/>
</dbReference>
<feature type="region of interest" description="Disordered" evidence="6">
    <location>
        <begin position="1"/>
        <end position="32"/>
    </location>
</feature>
<feature type="region of interest" description="Disordered" evidence="6">
    <location>
        <begin position="290"/>
        <end position="379"/>
    </location>
</feature>
<proteinExistence type="inferred from homology"/>
<dbReference type="GeneID" id="103592012"/>
<comment type="similarity">
    <text evidence="2 5">Belongs to the HSF family.</text>
</comment>
<keyword evidence="4" id="KW-0539">Nucleus</keyword>
<organism evidence="8 9">
    <name type="scientific">Galeopterus variegatus</name>
    <name type="common">Malayan flying lemur</name>
    <name type="synonym">Cynocephalus variegatus</name>
    <dbReference type="NCBI Taxonomy" id="482537"/>
    <lineage>
        <taxon>Eukaryota</taxon>
        <taxon>Metazoa</taxon>
        <taxon>Chordata</taxon>
        <taxon>Craniata</taxon>
        <taxon>Vertebrata</taxon>
        <taxon>Euteleostomi</taxon>
        <taxon>Mammalia</taxon>
        <taxon>Eutheria</taxon>
        <taxon>Euarchontoglires</taxon>
        <taxon>Dermoptera</taxon>
        <taxon>Cynocephalidae</taxon>
        <taxon>Galeopterus</taxon>
    </lineage>
</organism>
<evidence type="ECO:0000259" key="7">
    <source>
        <dbReference type="SMART" id="SM00415"/>
    </source>
</evidence>
<evidence type="ECO:0000256" key="2">
    <source>
        <dbReference type="ARBA" id="ARBA00006403"/>
    </source>
</evidence>
<evidence type="ECO:0000256" key="3">
    <source>
        <dbReference type="ARBA" id="ARBA00023125"/>
    </source>
</evidence>
<dbReference type="Proteomes" id="UP000694923">
    <property type="component" value="Unplaced"/>
</dbReference>
<protein>
    <submittedName>
        <fullName evidence="9">Heat shock transcription factor, X-linked-like</fullName>
    </submittedName>
</protein>
<evidence type="ECO:0000256" key="4">
    <source>
        <dbReference type="ARBA" id="ARBA00023242"/>
    </source>
</evidence>
<feature type="compositionally biased region" description="Polar residues" evidence="6">
    <location>
        <begin position="335"/>
        <end position="349"/>
    </location>
</feature>
<dbReference type="InterPro" id="IPR036390">
    <property type="entry name" value="WH_DNA-bd_sf"/>
</dbReference>
<comment type="subcellular location">
    <subcellularLocation>
        <location evidence="1">Nucleus</location>
    </subcellularLocation>
</comment>
<keyword evidence="3" id="KW-0238">DNA-binding</keyword>
<keyword evidence="8" id="KW-1185">Reference proteome</keyword>
<evidence type="ECO:0000313" key="9">
    <source>
        <dbReference type="RefSeq" id="XP_008572822.1"/>
    </source>
</evidence>
<dbReference type="Pfam" id="PF00447">
    <property type="entry name" value="HSF_DNA-bind"/>
    <property type="match status" value="1"/>
</dbReference>
<dbReference type="Gene3D" id="1.10.10.10">
    <property type="entry name" value="Winged helix-like DNA-binding domain superfamily/Winged helix DNA-binding domain"/>
    <property type="match status" value="1"/>
</dbReference>
<feature type="domain" description="HSF-type DNA-binding" evidence="7">
    <location>
        <begin position="89"/>
        <end position="285"/>
    </location>
</feature>
<accession>A0ABM0QWT1</accession>
<dbReference type="InterPro" id="IPR036388">
    <property type="entry name" value="WH-like_DNA-bd_sf"/>
</dbReference>
<evidence type="ECO:0000256" key="6">
    <source>
        <dbReference type="SAM" id="MobiDB-lite"/>
    </source>
</evidence>
<gene>
    <name evidence="9" type="primary">LOC103592012</name>
</gene>
<evidence type="ECO:0000256" key="5">
    <source>
        <dbReference type="RuleBase" id="RU004020"/>
    </source>
</evidence>
<dbReference type="PANTHER" id="PTHR10015">
    <property type="entry name" value="HEAT SHOCK TRANSCRIPTION FACTOR"/>
    <property type="match status" value="1"/>
</dbReference>
<sequence>MASDPRGRGHGFRTAPFPPETRAPWTDTENHHHPADPSCAQYYCPVSGGNHSFRLLLEETVFQALNEEPQLRGPGPVHNILPEAEDSLPCLPFPKKLWRIVNSNQFASIWWEEGGTCIVINEKLFQKEVLERESPNKVFQTNCMNSFIRQLNLYGFSKMRQNIRISFCLTNVFILEGPVYVKSKVMNDKPSKRLSQWDLGLGRVDVSGLPRGIWVTSGGYRTIPLPVPFLHGGDSNLRVNGMGVEGVAENGASPSGVCKRLQLLFYCNPYFKRDSPHLLVRMKRRLGVKSALRQKGSQPEALESPVALTATERQDPASPNEDNEEIPKSQELDSPATQVRSDSALQGTLVTVPEPTKASDDAPVTQPAIRQPESSQSHITQLGDITAPAELPFVPFTIPSTHMDFYRPVMGVPALPPRILSVHTAQLPLPGLLPFGHHWVAVPAVAPGPIAFMSMLPLPPTPVYCCPHCHCVLELMPATSRPQGYPEHADYHG</sequence>